<dbReference type="PANTHER" id="PTHR15243">
    <property type="entry name" value="SERINE/THREONINE-PROTEIN KINASE 19"/>
    <property type="match status" value="1"/>
</dbReference>
<dbReference type="GeneTree" id="ENSGT00390000018295"/>
<sequence>ELVLNWPTWSCYSNDYFMSVMNRKQGLIPDTFKVKKLRVGNEKQFGAVNNGEEGPLDLQDLITLFSRKLFNDALPQIVLKHQLYTMVGPKWTCVTGTGEVLMFQLGFDAEVFGLVFAADYKAKVLAREKGRWTLGTVEKILEKVLSFCNNLSFNKYKMLKEFLFTGSENATGEYLIQGSKAVLGMVKTSKYNLVLSLEERKTNSQIQFQIKYHIHDIIGAELVERIPTTSGTLLRYQL</sequence>
<dbReference type="Ensembl" id="ENSOMYT00000103367.2">
    <property type="protein sequence ID" value="ENSOMYP00000095105.2"/>
    <property type="gene ID" value="ENSOMYG00000043369.2"/>
</dbReference>
<evidence type="ECO:0000256" key="1">
    <source>
        <dbReference type="ARBA" id="ARBA00093458"/>
    </source>
</evidence>
<evidence type="ECO:0000313" key="2">
    <source>
        <dbReference type="Ensembl" id="ENSOMYP00000095105.2"/>
    </source>
</evidence>
<proteinExistence type="inferred from homology"/>
<dbReference type="PANTHER" id="PTHR15243:SF0">
    <property type="entry name" value="SERINE_THREONINE-PROTEIN KINASE 19"/>
    <property type="match status" value="1"/>
</dbReference>
<accession>A0A8C7UJQ7</accession>
<dbReference type="GO" id="GO:0046579">
    <property type="term" value="P:positive regulation of Ras protein signal transduction"/>
    <property type="evidence" value="ECO:0007669"/>
    <property type="project" value="TreeGrafter"/>
</dbReference>
<reference evidence="2" key="3">
    <citation type="submission" date="2025-09" db="UniProtKB">
        <authorList>
            <consortium name="Ensembl"/>
        </authorList>
    </citation>
    <scope>IDENTIFICATION</scope>
</reference>
<protein>
    <submittedName>
        <fullName evidence="2">Uncharacterized protein</fullName>
    </submittedName>
</protein>
<evidence type="ECO:0000313" key="3">
    <source>
        <dbReference type="Proteomes" id="UP000694395"/>
    </source>
</evidence>
<organism evidence="2 3">
    <name type="scientific">Oncorhynchus mykiss</name>
    <name type="common">Rainbow trout</name>
    <name type="synonym">Salmo gairdneri</name>
    <dbReference type="NCBI Taxonomy" id="8022"/>
    <lineage>
        <taxon>Eukaryota</taxon>
        <taxon>Metazoa</taxon>
        <taxon>Chordata</taxon>
        <taxon>Craniata</taxon>
        <taxon>Vertebrata</taxon>
        <taxon>Euteleostomi</taxon>
        <taxon>Actinopterygii</taxon>
        <taxon>Neopterygii</taxon>
        <taxon>Teleostei</taxon>
        <taxon>Protacanthopterygii</taxon>
        <taxon>Salmoniformes</taxon>
        <taxon>Salmonidae</taxon>
        <taxon>Salmoninae</taxon>
        <taxon>Oncorhynchus</taxon>
    </lineage>
</organism>
<name>A0A8C7UJQ7_ONCMY</name>
<reference evidence="2" key="1">
    <citation type="submission" date="2020-07" db="EMBL/GenBank/DDBJ databases">
        <title>A long reads based de novo assembly of the rainbow trout Arlee double haploid line genome.</title>
        <authorList>
            <person name="Gao G."/>
            <person name="Palti Y."/>
        </authorList>
    </citation>
    <scope>NUCLEOTIDE SEQUENCE [LARGE SCALE GENOMIC DNA]</scope>
</reference>
<dbReference type="AlphaFoldDB" id="A0A8C7UJQ7"/>
<comment type="similarity">
    <text evidence="1">Belongs to the STK19 family.</text>
</comment>
<keyword evidence="3" id="KW-1185">Reference proteome</keyword>
<dbReference type="InterPro" id="IPR018865">
    <property type="entry name" value="STK19-like"/>
</dbReference>
<reference evidence="2" key="2">
    <citation type="submission" date="2025-08" db="UniProtKB">
        <authorList>
            <consortium name="Ensembl"/>
        </authorList>
    </citation>
    <scope>IDENTIFICATION</scope>
</reference>
<dbReference type="Proteomes" id="UP000694395">
    <property type="component" value="Chromosome 27"/>
</dbReference>